<dbReference type="EMBL" id="JACHXK010000020">
    <property type="protein sequence ID" value="MBB3113595.1"/>
    <property type="molecule type" value="Genomic_DNA"/>
</dbReference>
<dbReference type="PANTHER" id="PTHR43649">
    <property type="entry name" value="ARABINOSE-BINDING PROTEIN-RELATED"/>
    <property type="match status" value="1"/>
</dbReference>
<dbReference type="Pfam" id="PF01547">
    <property type="entry name" value="SBP_bac_1"/>
    <property type="match status" value="1"/>
</dbReference>
<reference evidence="2 3" key="1">
    <citation type="submission" date="2020-08" db="EMBL/GenBank/DDBJ databases">
        <title>Genomic Encyclopedia of Type Strains, Phase III (KMG-III): the genomes of soil and plant-associated and newly described type strains.</title>
        <authorList>
            <person name="Whitman W."/>
        </authorList>
    </citation>
    <scope>NUCLEOTIDE SEQUENCE [LARGE SCALE GENOMIC DNA]</scope>
    <source>
        <strain evidence="2 3">CECT 5862</strain>
    </source>
</reference>
<organism evidence="2 3">
    <name type="scientific">Paenibacillus phyllosphaerae</name>
    <dbReference type="NCBI Taxonomy" id="274593"/>
    <lineage>
        <taxon>Bacteria</taxon>
        <taxon>Bacillati</taxon>
        <taxon>Bacillota</taxon>
        <taxon>Bacilli</taxon>
        <taxon>Bacillales</taxon>
        <taxon>Paenibacillaceae</taxon>
        <taxon>Paenibacillus</taxon>
    </lineage>
</organism>
<accession>A0A7W5B375</accession>
<dbReference type="AlphaFoldDB" id="A0A7W5B375"/>
<keyword evidence="1" id="KW-0732">Signal</keyword>
<dbReference type="SUPFAM" id="SSF53850">
    <property type="entry name" value="Periplasmic binding protein-like II"/>
    <property type="match status" value="1"/>
</dbReference>
<dbReference type="PROSITE" id="PS51257">
    <property type="entry name" value="PROKAR_LIPOPROTEIN"/>
    <property type="match status" value="1"/>
</dbReference>
<name>A0A7W5B375_9BACL</name>
<protein>
    <submittedName>
        <fullName evidence="2">Raffinose/stachyose/melibiose transport system substrate-binding protein</fullName>
    </submittedName>
</protein>
<dbReference type="InterPro" id="IPR050490">
    <property type="entry name" value="Bact_solute-bd_prot1"/>
</dbReference>
<comment type="caution">
    <text evidence="2">The sequence shown here is derived from an EMBL/GenBank/DDBJ whole genome shotgun (WGS) entry which is preliminary data.</text>
</comment>
<dbReference type="Gene3D" id="3.40.190.10">
    <property type="entry name" value="Periplasmic binding protein-like II"/>
    <property type="match status" value="2"/>
</dbReference>
<dbReference type="InterPro" id="IPR006059">
    <property type="entry name" value="SBP"/>
</dbReference>
<feature type="signal peptide" evidence="1">
    <location>
        <begin position="1"/>
        <end position="24"/>
    </location>
</feature>
<gene>
    <name evidence="2" type="ORF">FHS18_005708</name>
</gene>
<evidence type="ECO:0000256" key="1">
    <source>
        <dbReference type="SAM" id="SignalP"/>
    </source>
</evidence>
<evidence type="ECO:0000313" key="3">
    <source>
        <dbReference type="Proteomes" id="UP000570361"/>
    </source>
</evidence>
<proteinExistence type="predicted"/>
<dbReference type="RefSeq" id="WP_183603670.1">
    <property type="nucleotide sequence ID" value="NZ_JACHXK010000020.1"/>
</dbReference>
<feature type="chain" id="PRO_5039635447" evidence="1">
    <location>
        <begin position="25"/>
        <end position="446"/>
    </location>
</feature>
<evidence type="ECO:0000313" key="2">
    <source>
        <dbReference type="EMBL" id="MBB3113595.1"/>
    </source>
</evidence>
<dbReference type="Proteomes" id="UP000570361">
    <property type="component" value="Unassembled WGS sequence"/>
</dbReference>
<sequence length="446" mass="48834">MSRGFSLLAAAVITVSLIMTSCGSDQLNEANGSNAEGNVYKDVKLTLRHTQIKESSQVRLRILQDVVAQTESEYPGLKIEMEGIDEVVNRDQKLKAEMAAGNPPEIFEVFGGSDLKLYVKAGRMMELTPIIELLGLKDKFASLDEFTVDGKIYGLPFGGYSEGFFYNKEIFAKLGLAVPATWEELLKTADTIRDNGIVPFGLAAKDAWVNGMLWNTIAERYVGIDAFYKLLTGETKWTDPGFIQSFEAYAELVNRDYFTKGALGLPYAEQGGQLLNGEAAMVFTGTWDANRFVGSEAGGLDGKIGFFNFPSVPGGLGDQTSINASYSNGFGFSSKLSDDKKAMVIAFIHNFYTEKVQKRTLLEDKVLPSMRLSDLSGVDPLMSEVQRAMANATSSWRAFDSIVQPTVGADLGVGLQELIGKVKTPHEVAEHIQEKQEKANLASREK</sequence>
<keyword evidence="3" id="KW-1185">Reference proteome</keyword>